<dbReference type="EMBL" id="LHZB01000061">
    <property type="protein sequence ID" value="KXV03444.1"/>
    <property type="molecule type" value="Genomic_DNA"/>
</dbReference>
<dbReference type="Proteomes" id="UP000644588">
    <property type="component" value="Unassembled WGS sequence"/>
</dbReference>
<comment type="subcellular location">
    <subcellularLocation>
        <location evidence="1">Membrane</location>
        <topology evidence="1">Multi-pass membrane protein</topology>
    </subcellularLocation>
</comment>
<feature type="transmembrane region" description="Helical" evidence="5">
    <location>
        <begin position="105"/>
        <end position="132"/>
    </location>
</feature>
<dbReference type="SUPFAM" id="SSF161098">
    <property type="entry name" value="MetI-like"/>
    <property type="match status" value="1"/>
</dbReference>
<keyword evidence="2 5" id="KW-0812">Transmembrane</keyword>
<evidence type="ECO:0000313" key="9">
    <source>
        <dbReference type="Proteomes" id="UP000644588"/>
    </source>
</evidence>
<proteinExistence type="predicted"/>
<evidence type="ECO:0000313" key="8">
    <source>
        <dbReference type="Proteomes" id="UP000075573"/>
    </source>
</evidence>
<dbReference type="EMBL" id="JABCQF010000010">
    <property type="protein sequence ID" value="MBF0883613.1"/>
    <property type="molecule type" value="Genomic_DNA"/>
</dbReference>
<dbReference type="PATRIC" id="fig|442.7.peg.3542"/>
<feature type="transmembrane region" description="Helical" evidence="5">
    <location>
        <begin position="39"/>
        <end position="57"/>
    </location>
</feature>
<sequence length="135" mass="14025">MMSLALRLNLPAILTGLLGACAVIALLMRVLPARVVRRLGLLLLLPGPGLALALASIHSGLGWLEGMLIAPAVVFPTGATLLTLPPGTTRAAIGLGADLPTRLRLIWFPLLLPSAFLSILLAVVFCVACALLDHP</sequence>
<protein>
    <submittedName>
        <fullName evidence="6">Uncharacterized protein</fullName>
    </submittedName>
</protein>
<keyword evidence="3 5" id="KW-1133">Transmembrane helix</keyword>
<dbReference type="InterPro" id="IPR035906">
    <property type="entry name" value="MetI-like_sf"/>
</dbReference>
<evidence type="ECO:0000313" key="6">
    <source>
        <dbReference type="EMBL" id="KXV03444.1"/>
    </source>
</evidence>
<evidence type="ECO:0000256" key="4">
    <source>
        <dbReference type="ARBA" id="ARBA00023136"/>
    </source>
</evidence>
<evidence type="ECO:0000256" key="2">
    <source>
        <dbReference type="ARBA" id="ARBA00022692"/>
    </source>
</evidence>
<reference evidence="7" key="2">
    <citation type="submission" date="2020-04" db="EMBL/GenBank/DDBJ databases">
        <authorList>
            <person name="Sombolestani A."/>
        </authorList>
    </citation>
    <scope>NUCLEOTIDE SEQUENCE</scope>
    <source>
        <strain evidence="7">R-71646</strain>
    </source>
</reference>
<keyword evidence="9" id="KW-1185">Reference proteome</keyword>
<gene>
    <name evidence="6" type="ORF">AD929_00810</name>
    <name evidence="7" type="ORF">HKD31_12805</name>
</gene>
<feature type="transmembrane region" description="Helical" evidence="5">
    <location>
        <begin position="6"/>
        <end position="27"/>
    </location>
</feature>
<comment type="caution">
    <text evidence="6">The sequence shown here is derived from an EMBL/GenBank/DDBJ whole genome shotgun (WGS) entry which is preliminary data.</text>
</comment>
<reference evidence="7" key="3">
    <citation type="submission" date="2020-11" db="EMBL/GenBank/DDBJ databases">
        <title>Description of novel Gluconobacter species.</title>
        <authorList>
            <person name="Cleenwerck I."/>
            <person name="Cnockaert M."/>
            <person name="Borremans W."/>
            <person name="Wieme A.D."/>
            <person name="De Vuyst L."/>
            <person name="Vandamme P."/>
        </authorList>
    </citation>
    <scope>NUCLEOTIDE SEQUENCE</scope>
    <source>
        <strain evidence="7">R-71646</strain>
    </source>
</reference>
<organism evidence="6 8">
    <name type="scientific">Gluconobacter potus</name>
    <dbReference type="NCBI Taxonomy" id="2724927"/>
    <lineage>
        <taxon>Bacteria</taxon>
        <taxon>Pseudomonadati</taxon>
        <taxon>Pseudomonadota</taxon>
        <taxon>Alphaproteobacteria</taxon>
        <taxon>Acetobacterales</taxon>
        <taxon>Acetobacteraceae</taxon>
        <taxon>Gluconobacter</taxon>
    </lineage>
</organism>
<dbReference type="AlphaFoldDB" id="A0A149R1Z3"/>
<evidence type="ECO:0000256" key="1">
    <source>
        <dbReference type="ARBA" id="ARBA00004141"/>
    </source>
</evidence>
<dbReference type="GO" id="GO:0016020">
    <property type="term" value="C:membrane"/>
    <property type="evidence" value="ECO:0007669"/>
    <property type="project" value="UniProtKB-SubCell"/>
</dbReference>
<dbReference type="Proteomes" id="UP000075573">
    <property type="component" value="Unassembled WGS sequence"/>
</dbReference>
<evidence type="ECO:0000313" key="7">
    <source>
        <dbReference type="EMBL" id="MBF0883613.1"/>
    </source>
</evidence>
<evidence type="ECO:0000256" key="3">
    <source>
        <dbReference type="ARBA" id="ARBA00022989"/>
    </source>
</evidence>
<keyword evidence="4 5" id="KW-0472">Membrane</keyword>
<dbReference type="PROSITE" id="PS51257">
    <property type="entry name" value="PROKAR_LIPOPROTEIN"/>
    <property type="match status" value="1"/>
</dbReference>
<accession>A0A149R1Z3</accession>
<evidence type="ECO:0000256" key="5">
    <source>
        <dbReference type="SAM" id="Phobius"/>
    </source>
</evidence>
<dbReference type="RefSeq" id="WP_062493553.1">
    <property type="nucleotide sequence ID" value="NZ_JABCQF010000010.1"/>
</dbReference>
<reference evidence="6 8" key="1">
    <citation type="submission" date="2015-06" db="EMBL/GenBank/DDBJ databases">
        <title>Improved classification and identification of acetic acid bacteria using matrix-assisted laser desorption/ionization time-of-flight mass spectrometry; Gluconobacter nephelii and Gluconobacter uchimurae are later heterotypic synonyms of Gluconobacter japonicus and Gluconobacter oxydans, respectively.</title>
        <authorList>
            <person name="Li L."/>
            <person name="Cleenwerck I."/>
            <person name="De Vuyst L."/>
            <person name="Vandamme P."/>
        </authorList>
    </citation>
    <scope>NUCLEOTIDE SEQUENCE [LARGE SCALE GENOMIC DNA]</scope>
    <source>
        <strain evidence="6 8">LMG 1764</strain>
    </source>
</reference>
<name>A0A149R1Z3_9PROT</name>